<evidence type="ECO:0000313" key="2">
    <source>
        <dbReference type="Proteomes" id="UP001241472"/>
    </source>
</evidence>
<sequence length="110" mass="11846">MTEEKPTTENPDAEAELLQAAWAIAAAQRQPLQLNAAQVDNLLSVMFQTHSAIFNVSTAISKMHVGDVVGSKTANSQAVEIAKSSLELLKNTHNDIRSTFLQELKDGAGK</sequence>
<name>A0ABT9PWQ9_9HYPH</name>
<gene>
    <name evidence="1" type="ORF">J2T09_003624</name>
</gene>
<keyword evidence="2" id="KW-1185">Reference proteome</keyword>
<accession>A0ABT9PWQ9</accession>
<reference evidence="1 2" key="1">
    <citation type="submission" date="2023-07" db="EMBL/GenBank/DDBJ databases">
        <title>Sorghum-associated microbial communities from plants grown in Nebraska, USA.</title>
        <authorList>
            <person name="Schachtman D."/>
        </authorList>
    </citation>
    <scope>NUCLEOTIDE SEQUENCE [LARGE SCALE GENOMIC DNA]</scope>
    <source>
        <strain evidence="1 2">DS1307</strain>
    </source>
</reference>
<comment type="caution">
    <text evidence="1">The sequence shown here is derived from an EMBL/GenBank/DDBJ whole genome shotgun (WGS) entry which is preliminary data.</text>
</comment>
<evidence type="ECO:0000313" key="1">
    <source>
        <dbReference type="EMBL" id="MDP9838852.1"/>
    </source>
</evidence>
<dbReference type="RefSeq" id="WP_306837129.1">
    <property type="nucleotide sequence ID" value="NZ_JAUSRF010000012.1"/>
</dbReference>
<dbReference type="EMBL" id="JAUSRF010000012">
    <property type="protein sequence ID" value="MDP9838852.1"/>
    <property type="molecule type" value="Genomic_DNA"/>
</dbReference>
<dbReference type="Proteomes" id="UP001241472">
    <property type="component" value="Unassembled WGS sequence"/>
</dbReference>
<organism evidence="1 2">
    <name type="scientific">Neorhizobium huautlense</name>
    <dbReference type="NCBI Taxonomy" id="67774"/>
    <lineage>
        <taxon>Bacteria</taxon>
        <taxon>Pseudomonadati</taxon>
        <taxon>Pseudomonadota</taxon>
        <taxon>Alphaproteobacteria</taxon>
        <taxon>Hyphomicrobiales</taxon>
        <taxon>Rhizobiaceae</taxon>
        <taxon>Rhizobium/Agrobacterium group</taxon>
        <taxon>Neorhizobium</taxon>
    </lineage>
</organism>
<protein>
    <submittedName>
        <fullName evidence="1">GH24 family phage-related lysozyme (Muramidase)</fullName>
    </submittedName>
</protein>
<proteinExistence type="predicted"/>